<dbReference type="OrthoDB" id="2418644at2759"/>
<comment type="caution">
    <text evidence="2">The sequence shown here is derived from an EMBL/GenBank/DDBJ whole genome shotgun (WGS) entry which is preliminary data.</text>
</comment>
<sequence>TSRPVGQSNSFRVLSHRQNTVVDTNLHINGNGHRAGSSNGIGGSSSTSSSSSSNVSISEPMAVQSNSSSSTASPSSMTAQGLHGFELSYWQKFALNELFMRCFNVMHDMPDTALESVLWMDVSSKDVVLLITMIDLRDIMVDDRYWKRGFWTINRPNRTRMINGKDKAVENHPMEDEDDYDWEGFYFLINQEGLDKRSQYSDYPSFPYASSDNRTKLLTTSSASSSIIAGSAASGSSSAWDTRVSGSGSYSGVGSDGVIRSSASSINGDYYSGYSRTRKLSRSLPRPAPWQGFGDEVSDDGLVTAQTDSSQPQLHPALELFEMLKPDIDEASAASRVLGKGRMTESCLYDGWVLPTTAR</sequence>
<organism evidence="2 3">
    <name type="scientific">Lunasporangiospora selenospora</name>
    <dbReference type="NCBI Taxonomy" id="979761"/>
    <lineage>
        <taxon>Eukaryota</taxon>
        <taxon>Fungi</taxon>
        <taxon>Fungi incertae sedis</taxon>
        <taxon>Mucoromycota</taxon>
        <taxon>Mortierellomycotina</taxon>
        <taxon>Mortierellomycetes</taxon>
        <taxon>Mortierellales</taxon>
        <taxon>Mortierellaceae</taxon>
        <taxon>Lunasporangiospora</taxon>
    </lineage>
</organism>
<dbReference type="Proteomes" id="UP000780801">
    <property type="component" value="Unassembled WGS sequence"/>
</dbReference>
<name>A0A9P6FLI5_9FUNG</name>
<accession>A0A9P6FLI5</accession>
<evidence type="ECO:0000313" key="3">
    <source>
        <dbReference type="Proteomes" id="UP000780801"/>
    </source>
</evidence>
<evidence type="ECO:0000256" key="1">
    <source>
        <dbReference type="SAM" id="MobiDB-lite"/>
    </source>
</evidence>
<evidence type="ECO:0000313" key="2">
    <source>
        <dbReference type="EMBL" id="KAF9577454.1"/>
    </source>
</evidence>
<feature type="compositionally biased region" description="Low complexity" evidence="1">
    <location>
        <begin position="44"/>
        <end position="58"/>
    </location>
</feature>
<gene>
    <name evidence="2" type="ORF">BGW38_007325</name>
</gene>
<reference evidence="2" key="1">
    <citation type="journal article" date="2020" name="Fungal Divers.">
        <title>Resolving the Mortierellaceae phylogeny through synthesis of multi-gene phylogenetics and phylogenomics.</title>
        <authorList>
            <person name="Vandepol N."/>
            <person name="Liber J."/>
            <person name="Desiro A."/>
            <person name="Na H."/>
            <person name="Kennedy M."/>
            <person name="Barry K."/>
            <person name="Grigoriev I.V."/>
            <person name="Miller A.N."/>
            <person name="O'Donnell K."/>
            <person name="Stajich J.E."/>
            <person name="Bonito G."/>
        </authorList>
    </citation>
    <scope>NUCLEOTIDE SEQUENCE</scope>
    <source>
        <strain evidence="2">KOD1015</strain>
    </source>
</reference>
<feature type="region of interest" description="Disordered" evidence="1">
    <location>
        <begin position="26"/>
        <end position="77"/>
    </location>
</feature>
<keyword evidence="3" id="KW-1185">Reference proteome</keyword>
<protein>
    <submittedName>
        <fullName evidence="2">Uncharacterized protein</fullName>
    </submittedName>
</protein>
<feature type="compositionally biased region" description="Low complexity" evidence="1">
    <location>
        <begin position="65"/>
        <end position="76"/>
    </location>
</feature>
<dbReference type="AlphaFoldDB" id="A0A9P6FLI5"/>
<dbReference type="EMBL" id="JAABOA010004815">
    <property type="protein sequence ID" value="KAF9577454.1"/>
    <property type="molecule type" value="Genomic_DNA"/>
</dbReference>
<feature type="non-terminal residue" evidence="2">
    <location>
        <position position="359"/>
    </location>
</feature>
<proteinExistence type="predicted"/>